<feature type="transmembrane region" description="Helical" evidence="8">
    <location>
        <begin position="516"/>
        <end position="539"/>
    </location>
</feature>
<dbReference type="PANTHER" id="PTHR11085:SF9">
    <property type="entry name" value="NAD-DEPENDENT PROTEIN DEACETYLASE SIRTUIN-1"/>
    <property type="match status" value="1"/>
</dbReference>
<dbReference type="Proteomes" id="UP000323011">
    <property type="component" value="Unassembled WGS sequence"/>
</dbReference>
<dbReference type="Gene3D" id="1.20.140.150">
    <property type="match status" value="1"/>
</dbReference>
<comment type="cofactor">
    <cofactor evidence="1">
        <name>Zn(2+)</name>
        <dbReference type="ChEBI" id="CHEBI:29105"/>
    </cofactor>
</comment>
<organism evidence="10 11">
    <name type="scientific">Cafeteria roenbergensis</name>
    <name type="common">Marine flagellate</name>
    <dbReference type="NCBI Taxonomy" id="33653"/>
    <lineage>
        <taxon>Eukaryota</taxon>
        <taxon>Sar</taxon>
        <taxon>Stramenopiles</taxon>
        <taxon>Bigyra</taxon>
        <taxon>Opalozoa</taxon>
        <taxon>Bicosoecida</taxon>
        <taxon>Cafeteriaceae</taxon>
        <taxon>Cafeteria</taxon>
    </lineage>
</organism>
<evidence type="ECO:0000259" key="9">
    <source>
        <dbReference type="PROSITE" id="PS50305"/>
    </source>
</evidence>
<dbReference type="Pfam" id="PF02146">
    <property type="entry name" value="SIR2"/>
    <property type="match status" value="1"/>
</dbReference>
<evidence type="ECO:0000256" key="6">
    <source>
        <dbReference type="PROSITE-ProRule" id="PRU00236"/>
    </source>
</evidence>
<dbReference type="AlphaFoldDB" id="A0A5A8CWX3"/>
<dbReference type="GO" id="GO:0005634">
    <property type="term" value="C:nucleus"/>
    <property type="evidence" value="ECO:0007669"/>
    <property type="project" value="TreeGrafter"/>
</dbReference>
<feature type="transmembrane region" description="Helical" evidence="8">
    <location>
        <begin position="546"/>
        <end position="567"/>
    </location>
</feature>
<comment type="caution">
    <text evidence="10">The sequence shown here is derived from an EMBL/GenBank/DDBJ whole genome shotgun (WGS) entry which is preliminary data.</text>
</comment>
<dbReference type="GO" id="GO:0070403">
    <property type="term" value="F:NAD+ binding"/>
    <property type="evidence" value="ECO:0007669"/>
    <property type="project" value="InterPro"/>
</dbReference>
<proteinExistence type="predicted"/>
<dbReference type="GO" id="GO:0046872">
    <property type="term" value="F:metal ion binding"/>
    <property type="evidence" value="ECO:0007669"/>
    <property type="project" value="UniProtKB-KW"/>
</dbReference>
<evidence type="ECO:0000256" key="2">
    <source>
        <dbReference type="ARBA" id="ARBA00022679"/>
    </source>
</evidence>
<keyword evidence="3" id="KW-0479">Metal-binding</keyword>
<evidence type="ECO:0000256" key="1">
    <source>
        <dbReference type="ARBA" id="ARBA00001947"/>
    </source>
</evidence>
<keyword evidence="11" id="KW-1185">Reference proteome</keyword>
<evidence type="ECO:0000256" key="5">
    <source>
        <dbReference type="ARBA" id="ARBA00023027"/>
    </source>
</evidence>
<keyword evidence="4" id="KW-0862">Zinc</keyword>
<accession>A0A5A8CWX3</accession>
<evidence type="ECO:0000313" key="11">
    <source>
        <dbReference type="Proteomes" id="UP000323011"/>
    </source>
</evidence>
<keyword evidence="8" id="KW-1133">Transmembrane helix</keyword>
<keyword evidence="2" id="KW-0808">Transferase</keyword>
<name>A0A5A8CWX3_CAFRO</name>
<feature type="domain" description="Deacetylase sirtuin-type" evidence="9">
    <location>
        <begin position="90"/>
        <end position="404"/>
    </location>
</feature>
<dbReference type="Gene3D" id="3.30.1600.10">
    <property type="entry name" value="SIR2/SIRT2 'Small Domain"/>
    <property type="match status" value="2"/>
</dbReference>
<sequence length="642" mass="66399">MTTPRLAPPLIYQHYCVRMGVDPATAASELGLPAPLDPESAWGDLIDAYLSRINAARKPLSLSQLRGVAERAGPHGLPVADLTIAADPLPDADGEALLSLAAALISGARRIVVLVGAGISVSCGIPDFRSPRTGLYDVIRAAGIDGLNEPQEIFDLAVFDADPQVFFAAAPVLLAHFATTRPSYTHFFLAVLAARRRLRRLFSQNVDGLERVAGVPRDDVVACHGTLATFSCRKPKCSHTVDTSEILPLVLAPSASKSAPRAVISPRSADGSAGPAASPSASPTPSQGPAGKAAAAGEPRRARECGGAMKPGIVFFGEELPAAYDSTVVQDLAAADLFVAMGTSMRVRPAGGMLECLRPGVPAILVNAEDLRTVSKGAFDLTLRGQSDVVCAALAGRIAGMGEAVDAAVEEAERARDSGPVSAEAATAPLQRAGASGPKRFRMAVASTATYGGVVSACATALTITGLVLPAWTTSSVGDAVVESGLWAVCSRNVPFITDQCDGIIEPSSSVMVARWLSILQCVVGFAAILLSVTTVTVLPYSVMLFVTLVVTLGAAALGVLAVISFASTAHPVVLASTMTQYGPAFLTFNAGWVCFLFGAALGIHAYVLKRREAVPASINRKGWAAAKRAGRAMGRASGGRR</sequence>
<dbReference type="Gene3D" id="3.40.50.1220">
    <property type="entry name" value="TPP-binding domain"/>
    <property type="match status" value="2"/>
</dbReference>
<dbReference type="SUPFAM" id="SSF52467">
    <property type="entry name" value="DHS-like NAD/FAD-binding domain"/>
    <property type="match status" value="1"/>
</dbReference>
<dbReference type="InterPro" id="IPR050134">
    <property type="entry name" value="NAD-dep_sirtuin_deacylases"/>
</dbReference>
<protein>
    <recommendedName>
        <fullName evidence="9">Deacetylase sirtuin-type domain-containing protein</fullName>
    </recommendedName>
</protein>
<dbReference type="GO" id="GO:0017136">
    <property type="term" value="F:histone deacetylase activity, NAD-dependent"/>
    <property type="evidence" value="ECO:0007669"/>
    <property type="project" value="TreeGrafter"/>
</dbReference>
<dbReference type="InterPro" id="IPR003000">
    <property type="entry name" value="Sirtuin"/>
</dbReference>
<dbReference type="InterPro" id="IPR029035">
    <property type="entry name" value="DHS-like_NAD/FAD-binding_dom"/>
</dbReference>
<feature type="compositionally biased region" description="Low complexity" evidence="7">
    <location>
        <begin position="265"/>
        <end position="297"/>
    </location>
</feature>
<feature type="region of interest" description="Disordered" evidence="7">
    <location>
        <begin position="261"/>
        <end position="303"/>
    </location>
</feature>
<reference evidence="10 11" key="1">
    <citation type="submission" date="2019-07" db="EMBL/GenBank/DDBJ databases">
        <title>Genomes of Cafeteria roenbergensis.</title>
        <authorList>
            <person name="Fischer M.G."/>
            <person name="Hackl T."/>
            <person name="Roman M."/>
        </authorList>
    </citation>
    <scope>NUCLEOTIDE SEQUENCE [LARGE SCALE GENOMIC DNA]</scope>
    <source>
        <strain evidence="10 11">BVI</strain>
    </source>
</reference>
<dbReference type="InterPro" id="IPR026591">
    <property type="entry name" value="Sirtuin_cat_small_dom_sf"/>
</dbReference>
<gene>
    <name evidence="10" type="ORF">FNF29_00257</name>
</gene>
<evidence type="ECO:0000313" key="10">
    <source>
        <dbReference type="EMBL" id="KAA0157682.1"/>
    </source>
</evidence>
<keyword evidence="8" id="KW-0812">Transmembrane</keyword>
<keyword evidence="8" id="KW-0472">Membrane</keyword>
<keyword evidence="5" id="KW-0520">NAD</keyword>
<evidence type="ECO:0000256" key="7">
    <source>
        <dbReference type="SAM" id="MobiDB-lite"/>
    </source>
</evidence>
<dbReference type="PROSITE" id="PS50305">
    <property type="entry name" value="SIRTUIN"/>
    <property type="match status" value="1"/>
</dbReference>
<evidence type="ECO:0000256" key="3">
    <source>
        <dbReference type="ARBA" id="ARBA00022723"/>
    </source>
</evidence>
<evidence type="ECO:0000256" key="4">
    <source>
        <dbReference type="ARBA" id="ARBA00022833"/>
    </source>
</evidence>
<evidence type="ECO:0000256" key="8">
    <source>
        <dbReference type="SAM" id="Phobius"/>
    </source>
</evidence>
<comment type="caution">
    <text evidence="6">Lacks conserved residue(s) required for the propagation of feature annotation.</text>
</comment>
<dbReference type="InterPro" id="IPR026590">
    <property type="entry name" value="Ssirtuin_cat_dom"/>
</dbReference>
<dbReference type="PANTHER" id="PTHR11085">
    <property type="entry name" value="NAD-DEPENDENT PROTEIN DEACYLASE SIRTUIN-5, MITOCHONDRIAL-RELATED"/>
    <property type="match status" value="1"/>
</dbReference>
<feature type="transmembrane region" description="Helical" evidence="8">
    <location>
        <begin position="587"/>
        <end position="609"/>
    </location>
</feature>
<dbReference type="EMBL" id="VLTN01000001">
    <property type="protein sequence ID" value="KAA0157682.1"/>
    <property type="molecule type" value="Genomic_DNA"/>
</dbReference>